<dbReference type="EMBL" id="FN648589">
    <property type="protein sequence ID" value="CBN79718.1"/>
    <property type="molecule type" value="Genomic_DNA"/>
</dbReference>
<sequence>MDGDDEPFWSIQLTGGNADTCRIENETALGYEVGGDIWCAALLLSAWLLENPQLVQGTRVLELGSGLGLCGIVAGYLSKSVTLTDYVDELLVNLEHNVDINHTPRIDAVECRGNGTSLEPPSESQERQQQQQQHQQQKQRGRQRLGRENESLLEVRPLSPSRVRVRKLDWTAYDHDATEAWEEGGEGLRGWWWDDPGRGGDRPGKQEDRGGAEKRATTTTTPSTPQDAGATLRCDVAIGSALVYSPHHACVADVLSRAFAAGGCRAGYILQLSTRPGFDDFLHRLGSCGLRYRLRRMSDILPGDLLEEIHQSASIDIVGGPVTSSRTPLCVDAARDSVGGGEEDCDGGKGVDAGKSPSGSVIAAAAAAAAAGTCTRFDEFVMCEIFRATEEQQRRQNS</sequence>
<evidence type="ECO:0000313" key="3">
    <source>
        <dbReference type="Proteomes" id="UP000002630"/>
    </source>
</evidence>
<keyword evidence="3" id="KW-1185">Reference proteome</keyword>
<gene>
    <name evidence="2" type="ORF">Esi_0392_0024</name>
</gene>
<organism evidence="2 3">
    <name type="scientific">Ectocarpus siliculosus</name>
    <name type="common">Brown alga</name>
    <name type="synonym">Conferva siliculosa</name>
    <dbReference type="NCBI Taxonomy" id="2880"/>
    <lineage>
        <taxon>Eukaryota</taxon>
        <taxon>Sar</taxon>
        <taxon>Stramenopiles</taxon>
        <taxon>Ochrophyta</taxon>
        <taxon>PX clade</taxon>
        <taxon>Phaeophyceae</taxon>
        <taxon>Ectocarpales</taxon>
        <taxon>Ectocarpaceae</taxon>
        <taxon>Ectocarpus</taxon>
    </lineage>
</organism>
<dbReference type="InterPro" id="IPR019410">
    <property type="entry name" value="Methyltransf_16"/>
</dbReference>
<dbReference type="AlphaFoldDB" id="D8LM85"/>
<dbReference type="eggNOG" id="ENOG502SEYU">
    <property type="taxonomic scope" value="Eukaryota"/>
</dbReference>
<dbReference type="SUPFAM" id="SSF53335">
    <property type="entry name" value="S-adenosyl-L-methionine-dependent methyltransferases"/>
    <property type="match status" value="1"/>
</dbReference>
<feature type="compositionally biased region" description="Low complexity" evidence="1">
    <location>
        <begin position="127"/>
        <end position="136"/>
    </location>
</feature>
<dbReference type="EMBL" id="FN649727">
    <property type="protein sequence ID" value="CBN79718.1"/>
    <property type="molecule type" value="Genomic_DNA"/>
</dbReference>
<dbReference type="OrthoDB" id="407325at2759"/>
<dbReference type="PANTHER" id="PTHR14614">
    <property type="entry name" value="HEPATOCELLULAR CARCINOMA-ASSOCIATED ANTIGEN"/>
    <property type="match status" value="1"/>
</dbReference>
<dbReference type="InterPro" id="IPR029063">
    <property type="entry name" value="SAM-dependent_MTases_sf"/>
</dbReference>
<accession>D8LM85</accession>
<dbReference type="Gene3D" id="3.40.50.150">
    <property type="entry name" value="Vaccinia Virus protein VP39"/>
    <property type="match status" value="1"/>
</dbReference>
<feature type="region of interest" description="Disordered" evidence="1">
    <location>
        <begin position="188"/>
        <end position="229"/>
    </location>
</feature>
<protein>
    <submittedName>
        <fullName evidence="2">Uncharacterized protein</fullName>
    </submittedName>
</protein>
<feature type="compositionally biased region" description="Polar residues" evidence="1">
    <location>
        <begin position="114"/>
        <end position="123"/>
    </location>
</feature>
<evidence type="ECO:0000313" key="2">
    <source>
        <dbReference type="EMBL" id="CBN79718.1"/>
    </source>
</evidence>
<name>D8LM85_ECTSI</name>
<dbReference type="Proteomes" id="UP000002630">
    <property type="component" value="Linkage Group LG02"/>
</dbReference>
<feature type="region of interest" description="Disordered" evidence="1">
    <location>
        <begin position="112"/>
        <end position="154"/>
    </location>
</feature>
<dbReference type="Pfam" id="PF10294">
    <property type="entry name" value="Methyltransf_16"/>
    <property type="match status" value="1"/>
</dbReference>
<reference evidence="2 3" key="1">
    <citation type="journal article" date="2010" name="Nature">
        <title>The Ectocarpus genome and the independent evolution of multicellularity in brown algae.</title>
        <authorList>
            <person name="Cock J.M."/>
            <person name="Sterck L."/>
            <person name="Rouze P."/>
            <person name="Scornet D."/>
            <person name="Allen A.E."/>
            <person name="Amoutzias G."/>
            <person name="Anthouard V."/>
            <person name="Artiguenave F."/>
            <person name="Aury J.M."/>
            <person name="Badger J.H."/>
            <person name="Beszteri B."/>
            <person name="Billiau K."/>
            <person name="Bonnet E."/>
            <person name="Bothwell J.H."/>
            <person name="Bowler C."/>
            <person name="Boyen C."/>
            <person name="Brownlee C."/>
            <person name="Carrano C.J."/>
            <person name="Charrier B."/>
            <person name="Cho G.Y."/>
            <person name="Coelho S.M."/>
            <person name="Collen J."/>
            <person name="Corre E."/>
            <person name="Da Silva C."/>
            <person name="Delage L."/>
            <person name="Delaroque N."/>
            <person name="Dittami S.M."/>
            <person name="Doulbeau S."/>
            <person name="Elias M."/>
            <person name="Farnham G."/>
            <person name="Gachon C.M."/>
            <person name="Gschloessl B."/>
            <person name="Heesch S."/>
            <person name="Jabbari K."/>
            <person name="Jubin C."/>
            <person name="Kawai H."/>
            <person name="Kimura K."/>
            <person name="Kloareg B."/>
            <person name="Kupper F.C."/>
            <person name="Lang D."/>
            <person name="Le Bail A."/>
            <person name="Leblanc C."/>
            <person name="Lerouge P."/>
            <person name="Lohr M."/>
            <person name="Lopez P.J."/>
            <person name="Martens C."/>
            <person name="Maumus F."/>
            <person name="Michel G."/>
            <person name="Miranda-Saavedra D."/>
            <person name="Morales J."/>
            <person name="Moreau H."/>
            <person name="Motomura T."/>
            <person name="Nagasato C."/>
            <person name="Napoli C.A."/>
            <person name="Nelson D.R."/>
            <person name="Nyvall-Collen P."/>
            <person name="Peters A.F."/>
            <person name="Pommier C."/>
            <person name="Potin P."/>
            <person name="Poulain J."/>
            <person name="Quesneville H."/>
            <person name="Read B."/>
            <person name="Rensing S.A."/>
            <person name="Ritter A."/>
            <person name="Rousvoal S."/>
            <person name="Samanta M."/>
            <person name="Samson G."/>
            <person name="Schroeder D.C."/>
            <person name="Segurens B."/>
            <person name="Strittmatter M."/>
            <person name="Tonon T."/>
            <person name="Tregear J.W."/>
            <person name="Valentin K."/>
            <person name="von Dassow P."/>
            <person name="Yamagishi T."/>
            <person name="Van de Peer Y."/>
            <person name="Wincker P."/>
        </authorList>
    </citation>
    <scope>NUCLEOTIDE SEQUENCE [LARGE SCALE GENOMIC DNA]</scope>
    <source>
        <strain evidence="3">Ec32 / CCAP1310/4</strain>
    </source>
</reference>
<proteinExistence type="predicted"/>
<dbReference type="InParanoid" id="D8LM85"/>
<evidence type="ECO:0000256" key="1">
    <source>
        <dbReference type="SAM" id="MobiDB-lite"/>
    </source>
</evidence>
<feature type="compositionally biased region" description="Basic and acidic residues" evidence="1">
    <location>
        <begin position="195"/>
        <end position="216"/>
    </location>
</feature>